<evidence type="ECO:0000313" key="2">
    <source>
        <dbReference type="Proteomes" id="UP001500460"/>
    </source>
</evidence>
<proteinExistence type="predicted"/>
<dbReference type="InterPro" id="IPR018697">
    <property type="entry name" value="DUF2199"/>
</dbReference>
<dbReference type="Proteomes" id="UP001500460">
    <property type="component" value="Unassembled WGS sequence"/>
</dbReference>
<sequence length="224" mass="25008">MTVVTHFPPISLQTQTGPGSEARRTRCRFVVPIEDLEAGTRVPDPIIRLSFMTSAPGFTCSCCGQSHAELPMNYSATAPYYWNPSFADTDGSRLSSDQCVIKAEHYFVKGLVEIPVIGRNDVFSWAVWVSLSRENFSRAADMWETPGREAESPYFGWLSTELSPYSPSTINLKTHVHIRPVGQRPFIELEPTDHPLAVEQRNGITLDRVREIAEAVLHPTSDDA</sequence>
<comment type="caution">
    <text evidence="1">The sequence shown here is derived from an EMBL/GenBank/DDBJ whole genome shotgun (WGS) entry which is preliminary data.</text>
</comment>
<evidence type="ECO:0008006" key="3">
    <source>
        <dbReference type="Google" id="ProtNLM"/>
    </source>
</evidence>
<evidence type="ECO:0000313" key="1">
    <source>
        <dbReference type="EMBL" id="GAA2456152.1"/>
    </source>
</evidence>
<name>A0ABP5XPA4_9ACTN</name>
<reference evidence="2" key="1">
    <citation type="journal article" date="2019" name="Int. J. Syst. Evol. Microbiol.">
        <title>The Global Catalogue of Microorganisms (GCM) 10K type strain sequencing project: providing services to taxonomists for standard genome sequencing and annotation.</title>
        <authorList>
            <consortium name="The Broad Institute Genomics Platform"/>
            <consortium name="The Broad Institute Genome Sequencing Center for Infectious Disease"/>
            <person name="Wu L."/>
            <person name="Ma J."/>
        </authorList>
    </citation>
    <scope>NUCLEOTIDE SEQUENCE [LARGE SCALE GENOMIC DNA]</scope>
    <source>
        <strain evidence="2">JCM 6922</strain>
    </source>
</reference>
<dbReference type="EMBL" id="BAAATK010000055">
    <property type="protein sequence ID" value="GAA2456152.1"/>
    <property type="molecule type" value="Genomic_DNA"/>
</dbReference>
<organism evidence="1 2">
    <name type="scientific">Streptomyces glaucus</name>
    <dbReference type="NCBI Taxonomy" id="284029"/>
    <lineage>
        <taxon>Bacteria</taxon>
        <taxon>Bacillati</taxon>
        <taxon>Actinomycetota</taxon>
        <taxon>Actinomycetes</taxon>
        <taxon>Kitasatosporales</taxon>
        <taxon>Streptomycetaceae</taxon>
        <taxon>Streptomyces</taxon>
    </lineage>
</organism>
<protein>
    <recommendedName>
        <fullName evidence="3">DUF2199 domain-containing protein</fullName>
    </recommendedName>
</protein>
<keyword evidence="2" id="KW-1185">Reference proteome</keyword>
<dbReference type="Pfam" id="PF09965">
    <property type="entry name" value="DUF2199"/>
    <property type="match status" value="1"/>
</dbReference>
<accession>A0ABP5XPA4</accession>
<gene>
    <name evidence="1" type="ORF">GCM10010421_56700</name>
</gene>